<gene>
    <name evidence="6" type="ORF">NLF92_02025</name>
</gene>
<keyword evidence="2 5" id="KW-0812">Transmembrane</keyword>
<evidence type="ECO:0000256" key="2">
    <source>
        <dbReference type="ARBA" id="ARBA00022692"/>
    </source>
</evidence>
<dbReference type="Pfam" id="PF04172">
    <property type="entry name" value="LrgB"/>
    <property type="match status" value="1"/>
</dbReference>
<sequence length="238" mass="25231">MLAWESLLDTLPTSISDVALWTAVVVLSYAFALRVAVWTKHNVLLHPLLLSSMLVLLFALGLTTPVTEVVEHISILYWLLGPVTVALALPVYSQISVIKKLGGRILLPILLGGTLAPLTAWLVFWLSGLEEVLQLTILTKSITTPLAMDTAKIIGGIPELSVLFLMITGIFSAIIIGPLLTQLHIKDDRISGLSLGTIAHAIGTAKALQISEQAGAFATLALCVNGIATAIIMSAVLG</sequence>
<comment type="subcellular location">
    <subcellularLocation>
        <location evidence="1">Membrane</location>
        <topology evidence="1">Multi-pass membrane protein</topology>
    </subcellularLocation>
</comment>
<feature type="transmembrane region" description="Helical" evidence="5">
    <location>
        <begin position="75"/>
        <end position="93"/>
    </location>
</feature>
<feature type="transmembrane region" description="Helical" evidence="5">
    <location>
        <begin position="160"/>
        <end position="180"/>
    </location>
</feature>
<keyword evidence="4 5" id="KW-0472">Membrane</keyword>
<dbReference type="InterPro" id="IPR007300">
    <property type="entry name" value="CidB/LrgB"/>
</dbReference>
<dbReference type="Proteomes" id="UP001165413">
    <property type="component" value="Unassembled WGS sequence"/>
</dbReference>
<evidence type="ECO:0000256" key="3">
    <source>
        <dbReference type="ARBA" id="ARBA00022989"/>
    </source>
</evidence>
<dbReference type="PANTHER" id="PTHR30249:SF0">
    <property type="entry name" value="PLASTIDAL GLYCOLATE_GLYCERATE TRANSLOCATOR 1, CHLOROPLASTIC"/>
    <property type="match status" value="1"/>
</dbReference>
<feature type="transmembrane region" description="Helical" evidence="5">
    <location>
        <begin position="216"/>
        <end position="237"/>
    </location>
</feature>
<dbReference type="RefSeq" id="WP_254098351.1">
    <property type="nucleotide sequence ID" value="NZ_JANATA010000002.1"/>
</dbReference>
<protein>
    <submittedName>
        <fullName evidence="6">LrgB family protein</fullName>
    </submittedName>
</protein>
<feature type="transmembrane region" description="Helical" evidence="5">
    <location>
        <begin position="105"/>
        <end position="126"/>
    </location>
</feature>
<evidence type="ECO:0000313" key="7">
    <source>
        <dbReference type="Proteomes" id="UP001165413"/>
    </source>
</evidence>
<evidence type="ECO:0000256" key="5">
    <source>
        <dbReference type="SAM" id="Phobius"/>
    </source>
</evidence>
<dbReference type="AlphaFoldDB" id="A0AA41X1E8"/>
<comment type="caution">
    <text evidence="6">The sequence shown here is derived from an EMBL/GenBank/DDBJ whole genome shotgun (WGS) entry which is preliminary data.</text>
</comment>
<evidence type="ECO:0000313" key="6">
    <source>
        <dbReference type="EMBL" id="MCP3427716.1"/>
    </source>
</evidence>
<organism evidence="6 7">
    <name type="scientific">Opacimonas viscosa</name>
    <dbReference type="NCBI Taxonomy" id="2961944"/>
    <lineage>
        <taxon>Bacteria</taxon>
        <taxon>Pseudomonadati</taxon>
        <taxon>Pseudomonadota</taxon>
        <taxon>Gammaproteobacteria</taxon>
        <taxon>Alteromonadales</taxon>
        <taxon>Alteromonadaceae</taxon>
        <taxon>Opacimonas</taxon>
    </lineage>
</organism>
<feature type="transmembrane region" description="Helical" evidence="5">
    <location>
        <begin position="44"/>
        <end position="63"/>
    </location>
</feature>
<keyword evidence="3 5" id="KW-1133">Transmembrane helix</keyword>
<evidence type="ECO:0000256" key="4">
    <source>
        <dbReference type="ARBA" id="ARBA00023136"/>
    </source>
</evidence>
<evidence type="ECO:0000256" key="1">
    <source>
        <dbReference type="ARBA" id="ARBA00004141"/>
    </source>
</evidence>
<reference evidence="6" key="1">
    <citation type="submission" date="2022-07" db="EMBL/GenBank/DDBJ databases">
        <title>Characterization of the Novel Bacterium Alteromonas immobilis LMIT006 and Alteromonas gregis LMIT007.</title>
        <authorList>
            <person name="Lin X."/>
        </authorList>
    </citation>
    <scope>NUCLEOTIDE SEQUENCE</scope>
    <source>
        <strain evidence="6">LMIT007</strain>
    </source>
</reference>
<feature type="transmembrane region" description="Helical" evidence="5">
    <location>
        <begin position="18"/>
        <end position="37"/>
    </location>
</feature>
<name>A0AA41X1E8_9ALTE</name>
<keyword evidence="7" id="KW-1185">Reference proteome</keyword>
<dbReference type="PANTHER" id="PTHR30249">
    <property type="entry name" value="PUTATIVE SEROTONIN TRANSPORTER"/>
    <property type="match status" value="1"/>
</dbReference>
<dbReference type="EMBL" id="JANATA010000002">
    <property type="protein sequence ID" value="MCP3427716.1"/>
    <property type="molecule type" value="Genomic_DNA"/>
</dbReference>
<dbReference type="GO" id="GO:0016020">
    <property type="term" value="C:membrane"/>
    <property type="evidence" value="ECO:0007669"/>
    <property type="project" value="UniProtKB-SubCell"/>
</dbReference>
<proteinExistence type="predicted"/>
<accession>A0AA41X1E8</accession>